<keyword evidence="3 12" id="KW-0436">Ligase</keyword>
<evidence type="ECO:0000256" key="6">
    <source>
        <dbReference type="ARBA" id="ARBA00022960"/>
    </source>
</evidence>
<dbReference type="InterPro" id="IPR005761">
    <property type="entry name" value="UDP-N-AcMur-Glu-dNH2Pim_ligase"/>
</dbReference>
<feature type="domain" description="Mur ligase central" evidence="11">
    <location>
        <begin position="114"/>
        <end position="318"/>
    </location>
</feature>
<dbReference type="HAMAP" id="MF_00208">
    <property type="entry name" value="MurE"/>
    <property type="match status" value="1"/>
</dbReference>
<evidence type="ECO:0000256" key="1">
    <source>
        <dbReference type="ARBA" id="ARBA00005898"/>
    </source>
</evidence>
<evidence type="ECO:0000256" key="4">
    <source>
        <dbReference type="ARBA" id="ARBA00022741"/>
    </source>
</evidence>
<dbReference type="EC" id="6.3.2.13" evidence="12"/>
<proteinExistence type="inferred from homology"/>
<dbReference type="Pfam" id="PF01225">
    <property type="entry name" value="Mur_ligase"/>
    <property type="match status" value="1"/>
</dbReference>
<dbReference type="Gene3D" id="3.90.190.20">
    <property type="entry name" value="Mur ligase, C-terminal domain"/>
    <property type="match status" value="1"/>
</dbReference>
<dbReference type="GO" id="GO:0004326">
    <property type="term" value="F:tetrahydrofolylpolyglutamate synthase activity"/>
    <property type="evidence" value="ECO:0007669"/>
    <property type="project" value="InterPro"/>
</dbReference>
<dbReference type="InterPro" id="IPR036615">
    <property type="entry name" value="Mur_ligase_C_dom_sf"/>
</dbReference>
<dbReference type="GO" id="GO:0009252">
    <property type="term" value="P:peptidoglycan biosynthetic process"/>
    <property type="evidence" value="ECO:0007669"/>
    <property type="project" value="UniProtKB-KW"/>
</dbReference>
<comment type="caution">
    <text evidence="12">The sequence shown here is derived from an EMBL/GenBank/DDBJ whole genome shotgun (WGS) entry which is preliminary data.</text>
</comment>
<dbReference type="AlphaFoldDB" id="A0A644VQ66"/>
<dbReference type="GO" id="GO:0005737">
    <property type="term" value="C:cytoplasm"/>
    <property type="evidence" value="ECO:0007669"/>
    <property type="project" value="InterPro"/>
</dbReference>
<feature type="domain" description="Mur ligase N-terminal catalytic" evidence="9">
    <location>
        <begin position="34"/>
        <end position="78"/>
    </location>
</feature>
<accession>A0A644VQ66</accession>
<organism evidence="12">
    <name type="scientific">bioreactor metagenome</name>
    <dbReference type="NCBI Taxonomy" id="1076179"/>
    <lineage>
        <taxon>unclassified sequences</taxon>
        <taxon>metagenomes</taxon>
        <taxon>ecological metagenomes</taxon>
    </lineage>
</organism>
<reference evidence="12" key="1">
    <citation type="submission" date="2019-08" db="EMBL/GenBank/DDBJ databases">
        <authorList>
            <person name="Kucharzyk K."/>
            <person name="Murdoch R.W."/>
            <person name="Higgins S."/>
            <person name="Loffler F."/>
        </authorList>
    </citation>
    <scope>NUCLEOTIDE SEQUENCE</scope>
</reference>
<dbReference type="SUPFAM" id="SSF53623">
    <property type="entry name" value="MurD-like peptide ligases, catalytic domain"/>
    <property type="match status" value="1"/>
</dbReference>
<name>A0A644VQ66_9ZZZZ</name>
<evidence type="ECO:0000259" key="11">
    <source>
        <dbReference type="Pfam" id="PF08245"/>
    </source>
</evidence>
<evidence type="ECO:0000313" key="12">
    <source>
        <dbReference type="EMBL" id="MPL93539.1"/>
    </source>
</evidence>
<keyword evidence="7" id="KW-0573">Peptidoglycan synthesis</keyword>
<dbReference type="InterPro" id="IPR013221">
    <property type="entry name" value="Mur_ligase_cen"/>
</dbReference>
<keyword evidence="4" id="KW-0547">Nucleotide-binding</keyword>
<dbReference type="SUPFAM" id="SSF53244">
    <property type="entry name" value="MurD-like peptide ligases, peptide-binding domain"/>
    <property type="match status" value="1"/>
</dbReference>
<dbReference type="InterPro" id="IPR036565">
    <property type="entry name" value="Mur-like_cat_sf"/>
</dbReference>
<dbReference type="GO" id="GO:0071555">
    <property type="term" value="P:cell wall organization"/>
    <property type="evidence" value="ECO:0007669"/>
    <property type="project" value="UniProtKB-KW"/>
</dbReference>
<keyword evidence="5" id="KW-0067">ATP-binding</keyword>
<keyword evidence="2" id="KW-0963">Cytoplasm</keyword>
<evidence type="ECO:0000256" key="5">
    <source>
        <dbReference type="ARBA" id="ARBA00022840"/>
    </source>
</evidence>
<dbReference type="PANTHER" id="PTHR23135:SF4">
    <property type="entry name" value="UDP-N-ACETYLMURAMOYL-L-ALANYL-D-GLUTAMATE--2,6-DIAMINOPIMELATE LIGASE MURE HOMOLOG, CHLOROPLASTIC"/>
    <property type="match status" value="1"/>
</dbReference>
<dbReference type="InterPro" id="IPR018109">
    <property type="entry name" value="Folylpolyglutamate_synth_CS"/>
</dbReference>
<dbReference type="Gene3D" id="3.40.1190.10">
    <property type="entry name" value="Mur-like, catalytic domain"/>
    <property type="match status" value="1"/>
</dbReference>
<dbReference type="GO" id="GO:0008765">
    <property type="term" value="F:UDP-N-acetylmuramoylalanyl-D-glutamate-2,6-diaminopimelate ligase activity"/>
    <property type="evidence" value="ECO:0007669"/>
    <property type="project" value="UniProtKB-EC"/>
</dbReference>
<dbReference type="InterPro" id="IPR000713">
    <property type="entry name" value="Mur_ligase_N"/>
</dbReference>
<dbReference type="GO" id="GO:0005524">
    <property type="term" value="F:ATP binding"/>
    <property type="evidence" value="ECO:0007669"/>
    <property type="project" value="UniProtKB-KW"/>
</dbReference>
<keyword evidence="6" id="KW-0133">Cell shape</keyword>
<protein>
    <submittedName>
        <fullName evidence="12">UDP-N-acetylmuramoyl-L-alanyl-D-glutamate--2, 6-diaminopimelate ligase</fullName>
        <ecNumber evidence="12">6.3.2.13</ecNumber>
    </submittedName>
</protein>
<evidence type="ECO:0000259" key="9">
    <source>
        <dbReference type="Pfam" id="PF01225"/>
    </source>
</evidence>
<dbReference type="GO" id="GO:0051301">
    <property type="term" value="P:cell division"/>
    <property type="evidence" value="ECO:0007669"/>
    <property type="project" value="InterPro"/>
</dbReference>
<evidence type="ECO:0000256" key="8">
    <source>
        <dbReference type="ARBA" id="ARBA00023316"/>
    </source>
</evidence>
<evidence type="ECO:0000256" key="3">
    <source>
        <dbReference type="ARBA" id="ARBA00022598"/>
    </source>
</evidence>
<dbReference type="NCBIfam" id="NF001126">
    <property type="entry name" value="PRK00139.1-4"/>
    <property type="match status" value="1"/>
</dbReference>
<dbReference type="GO" id="GO:0008360">
    <property type="term" value="P:regulation of cell shape"/>
    <property type="evidence" value="ECO:0007669"/>
    <property type="project" value="UniProtKB-KW"/>
</dbReference>
<dbReference type="Pfam" id="PF02875">
    <property type="entry name" value="Mur_ligase_C"/>
    <property type="match status" value="1"/>
</dbReference>
<dbReference type="Pfam" id="PF08245">
    <property type="entry name" value="Mur_ligase_M"/>
    <property type="match status" value="1"/>
</dbReference>
<dbReference type="Gene3D" id="3.40.1390.10">
    <property type="entry name" value="MurE/MurF, N-terminal domain"/>
    <property type="match status" value="1"/>
</dbReference>
<keyword evidence="8" id="KW-0961">Cell wall biogenesis/degradation</keyword>
<dbReference type="InterPro" id="IPR004101">
    <property type="entry name" value="Mur_ligase_C"/>
</dbReference>
<evidence type="ECO:0000256" key="2">
    <source>
        <dbReference type="ARBA" id="ARBA00022490"/>
    </source>
</evidence>
<dbReference type="NCBIfam" id="TIGR01085">
    <property type="entry name" value="murE"/>
    <property type="match status" value="1"/>
</dbReference>
<dbReference type="PROSITE" id="PS01011">
    <property type="entry name" value="FOLYLPOLYGLU_SYNT_1"/>
    <property type="match status" value="1"/>
</dbReference>
<dbReference type="SUPFAM" id="SSF63418">
    <property type="entry name" value="MurE/MurF N-terminal domain"/>
    <property type="match status" value="1"/>
</dbReference>
<dbReference type="PANTHER" id="PTHR23135">
    <property type="entry name" value="MUR LIGASE FAMILY MEMBER"/>
    <property type="match status" value="1"/>
</dbReference>
<comment type="similarity">
    <text evidence="1">Belongs to the MurCDEF family. MurE subfamily.</text>
</comment>
<gene>
    <name evidence="12" type="primary">murE_19</name>
    <name evidence="12" type="ORF">SDC9_39671</name>
</gene>
<sequence>MPLLNSVLDQFGKKYGSSPAVRNFPVNPPLLEQVTGDSREVVPGSVFCCVRGEKRDGLDFAAAAVEKGACAILTDREIPFPVPQLLTTDVRRDMGRLASIVYGYPSSSMKMFAVTGTNGKSTTTWMIRHILQSLGIRTGLFGTIVYNDGAVEKDAGRTTPESYEIQRSLASMVKNGCGACVMEASSHGLSLGRLEGCSFDGAVFTNLSEEHLDYHKTLDEYFQAKSRLFSQYMKDGWHGASNMDDLHGRMLLSAFPGKLIPFGLGENSAEGVRGSILSATPSGNEFSVRLSGRQKDLKVFLPLPGRFNVYNALGSIAILQPFVENPERTAAALRTMPQVPGRLERYYLSSGVCVIIDFAHTPAALGNVLSELRNMCAGRLFAVFGHGGERFQPNRHSLGMTAARLCDRIIVTMDNPRSEDPGDIADQICEGIRSSEREPETEIILDRKAAIRRALDEARAGDVVAVTGKGPEKYLIIGNQTIPYSDRETVLDWVQERGLTWE</sequence>
<evidence type="ECO:0000259" key="10">
    <source>
        <dbReference type="Pfam" id="PF02875"/>
    </source>
</evidence>
<feature type="domain" description="Mur ligase C-terminal" evidence="10">
    <location>
        <begin position="341"/>
        <end position="470"/>
    </location>
</feature>
<dbReference type="InterPro" id="IPR035911">
    <property type="entry name" value="MurE/MurF_N"/>
</dbReference>
<dbReference type="EMBL" id="VSSQ01000395">
    <property type="protein sequence ID" value="MPL93539.1"/>
    <property type="molecule type" value="Genomic_DNA"/>
</dbReference>
<evidence type="ECO:0000256" key="7">
    <source>
        <dbReference type="ARBA" id="ARBA00022984"/>
    </source>
</evidence>